<name>A0A251UK07_HELAN</name>
<dbReference type="EMBL" id="MNCJ02000321">
    <property type="protein sequence ID" value="KAF5804002.1"/>
    <property type="molecule type" value="Genomic_DNA"/>
</dbReference>
<keyword evidence="3" id="KW-1185">Reference proteome</keyword>
<organism evidence="2 3">
    <name type="scientific">Helianthus annuus</name>
    <name type="common">Common sunflower</name>
    <dbReference type="NCBI Taxonomy" id="4232"/>
    <lineage>
        <taxon>Eukaryota</taxon>
        <taxon>Viridiplantae</taxon>
        <taxon>Streptophyta</taxon>
        <taxon>Embryophyta</taxon>
        <taxon>Tracheophyta</taxon>
        <taxon>Spermatophyta</taxon>
        <taxon>Magnoliopsida</taxon>
        <taxon>eudicotyledons</taxon>
        <taxon>Gunneridae</taxon>
        <taxon>Pentapetalae</taxon>
        <taxon>asterids</taxon>
        <taxon>campanulids</taxon>
        <taxon>Asterales</taxon>
        <taxon>Asteraceae</taxon>
        <taxon>Asteroideae</taxon>
        <taxon>Heliantheae alliance</taxon>
        <taxon>Heliantheae</taxon>
        <taxon>Helianthus</taxon>
    </lineage>
</organism>
<gene>
    <name evidence="2" type="ORF">HannXRQ_Chr06g0185351</name>
    <name evidence="1" type="ORF">HanXRQr2_Chr06g0278011</name>
</gene>
<dbReference type="Proteomes" id="UP000215914">
    <property type="component" value="Chromosome 6"/>
</dbReference>
<dbReference type="InParanoid" id="A0A251UK07"/>
<sequence length="109" mass="12497">MMSKNVISPPSFYGFINKILDFFFTSSSSLIHLLHDFFQTIITILLPHTITIPFRVTCTSLELEVLPENSKSPELEVSPEPEFHDGVSILFIFGIRLLSHLKEIMKKMN</sequence>
<reference evidence="2" key="2">
    <citation type="submission" date="2017-02" db="EMBL/GenBank/DDBJ databases">
        <title>Sunflower complete genome.</title>
        <authorList>
            <person name="Langlade N."/>
            <person name="Munos S."/>
        </authorList>
    </citation>
    <scope>NUCLEOTIDE SEQUENCE [LARGE SCALE GENOMIC DNA]</scope>
    <source>
        <tissue evidence="2">Leaves</tissue>
    </source>
</reference>
<accession>A0A251UK07</accession>
<proteinExistence type="predicted"/>
<reference evidence="1" key="3">
    <citation type="submission" date="2020-06" db="EMBL/GenBank/DDBJ databases">
        <title>Helianthus annuus Genome sequencing and assembly Release 2.</title>
        <authorList>
            <person name="Gouzy J."/>
            <person name="Langlade N."/>
            <person name="Munos S."/>
        </authorList>
    </citation>
    <scope>NUCLEOTIDE SEQUENCE</scope>
    <source>
        <tissue evidence="1">Leaves</tissue>
    </source>
</reference>
<evidence type="ECO:0000313" key="3">
    <source>
        <dbReference type="Proteomes" id="UP000215914"/>
    </source>
</evidence>
<protein>
    <submittedName>
        <fullName evidence="2">Uncharacterized protein</fullName>
    </submittedName>
</protein>
<dbReference type="AlphaFoldDB" id="A0A251UK07"/>
<evidence type="ECO:0000313" key="1">
    <source>
        <dbReference type="EMBL" id="KAF5804002.1"/>
    </source>
</evidence>
<dbReference type="EMBL" id="CM007895">
    <property type="protein sequence ID" value="OTG23700.1"/>
    <property type="molecule type" value="Genomic_DNA"/>
</dbReference>
<dbReference type="Gramene" id="mRNA:HanXRQr2_Chr06g0278011">
    <property type="protein sequence ID" value="CDS:HanXRQr2_Chr06g0278011.1"/>
    <property type="gene ID" value="HanXRQr2_Chr06g0278011"/>
</dbReference>
<reference evidence="1 3" key="1">
    <citation type="journal article" date="2017" name="Nature">
        <title>The sunflower genome provides insights into oil metabolism, flowering and Asterid evolution.</title>
        <authorList>
            <person name="Badouin H."/>
            <person name="Gouzy J."/>
            <person name="Grassa C.J."/>
            <person name="Murat F."/>
            <person name="Staton S.E."/>
            <person name="Cottret L."/>
            <person name="Lelandais-Briere C."/>
            <person name="Owens G.L."/>
            <person name="Carrere S."/>
            <person name="Mayjonade B."/>
            <person name="Legrand L."/>
            <person name="Gill N."/>
            <person name="Kane N.C."/>
            <person name="Bowers J.E."/>
            <person name="Hubner S."/>
            <person name="Bellec A."/>
            <person name="Berard A."/>
            <person name="Berges H."/>
            <person name="Blanchet N."/>
            <person name="Boniface M.C."/>
            <person name="Brunel D."/>
            <person name="Catrice O."/>
            <person name="Chaidir N."/>
            <person name="Claudel C."/>
            <person name="Donnadieu C."/>
            <person name="Faraut T."/>
            <person name="Fievet G."/>
            <person name="Helmstetter N."/>
            <person name="King M."/>
            <person name="Knapp S.J."/>
            <person name="Lai Z."/>
            <person name="Le Paslier M.C."/>
            <person name="Lippi Y."/>
            <person name="Lorenzon L."/>
            <person name="Mandel J.R."/>
            <person name="Marage G."/>
            <person name="Marchand G."/>
            <person name="Marquand E."/>
            <person name="Bret-Mestries E."/>
            <person name="Morien E."/>
            <person name="Nambeesan S."/>
            <person name="Nguyen T."/>
            <person name="Pegot-Espagnet P."/>
            <person name="Pouilly N."/>
            <person name="Raftis F."/>
            <person name="Sallet E."/>
            <person name="Schiex T."/>
            <person name="Thomas J."/>
            <person name="Vandecasteele C."/>
            <person name="Vares D."/>
            <person name="Vear F."/>
            <person name="Vautrin S."/>
            <person name="Crespi M."/>
            <person name="Mangin B."/>
            <person name="Burke J.M."/>
            <person name="Salse J."/>
            <person name="Munos S."/>
            <person name="Vincourt P."/>
            <person name="Rieseberg L.H."/>
            <person name="Langlade N.B."/>
        </authorList>
    </citation>
    <scope>NUCLEOTIDE SEQUENCE [LARGE SCALE GENOMIC DNA]</scope>
    <source>
        <strain evidence="3">cv. SF193</strain>
        <tissue evidence="1">Leaves</tissue>
    </source>
</reference>
<evidence type="ECO:0000313" key="2">
    <source>
        <dbReference type="EMBL" id="OTG23700.1"/>
    </source>
</evidence>